<dbReference type="PANTHER" id="PTHR30146">
    <property type="entry name" value="LACI-RELATED TRANSCRIPTIONAL REPRESSOR"/>
    <property type="match status" value="1"/>
</dbReference>
<dbReference type="EMBL" id="JAUSWN010000001">
    <property type="protein sequence ID" value="MDQ0478357.1"/>
    <property type="molecule type" value="Genomic_DNA"/>
</dbReference>
<proteinExistence type="predicted"/>
<keyword evidence="1" id="KW-0805">Transcription regulation</keyword>
<dbReference type="CDD" id="cd06267">
    <property type="entry name" value="PBP1_LacI_sugar_binding-like"/>
    <property type="match status" value="1"/>
</dbReference>
<keyword evidence="3" id="KW-0804">Transcription</keyword>
<evidence type="ECO:0000313" key="6">
    <source>
        <dbReference type="Proteomes" id="UP001224418"/>
    </source>
</evidence>
<gene>
    <name evidence="5" type="ORF">QOZ93_000058</name>
</gene>
<accession>A0ABU0JMQ5</accession>
<dbReference type="PRINTS" id="PR00036">
    <property type="entry name" value="HTHLACI"/>
</dbReference>
<dbReference type="InterPro" id="IPR028082">
    <property type="entry name" value="Peripla_BP_I"/>
</dbReference>
<dbReference type="InterPro" id="IPR010982">
    <property type="entry name" value="Lambda_DNA-bd_dom_sf"/>
</dbReference>
<dbReference type="SUPFAM" id="SSF53822">
    <property type="entry name" value="Periplasmic binding protein-like I"/>
    <property type="match status" value="1"/>
</dbReference>
<dbReference type="Gene3D" id="3.40.50.2300">
    <property type="match status" value="2"/>
</dbReference>
<protein>
    <submittedName>
        <fullName evidence="5">LacI family transcriptional regulator</fullName>
    </submittedName>
</protein>
<dbReference type="PANTHER" id="PTHR30146:SF150">
    <property type="entry name" value="ARABINOSE METABOLISM TRANSCRIPTIONAL REPRESSOR"/>
    <property type="match status" value="1"/>
</dbReference>
<evidence type="ECO:0000256" key="3">
    <source>
        <dbReference type="ARBA" id="ARBA00023163"/>
    </source>
</evidence>
<dbReference type="PROSITE" id="PS00356">
    <property type="entry name" value="HTH_LACI_1"/>
    <property type="match status" value="1"/>
</dbReference>
<dbReference type="RefSeq" id="WP_307354681.1">
    <property type="nucleotide sequence ID" value="NZ_BAAACJ010000024.1"/>
</dbReference>
<keyword evidence="2" id="KW-0238">DNA-binding</keyword>
<dbReference type="PROSITE" id="PS50932">
    <property type="entry name" value="HTH_LACI_2"/>
    <property type="match status" value="1"/>
</dbReference>
<dbReference type="Gene3D" id="1.10.260.40">
    <property type="entry name" value="lambda repressor-like DNA-binding domains"/>
    <property type="match status" value="1"/>
</dbReference>
<dbReference type="Proteomes" id="UP001224418">
    <property type="component" value="Unassembled WGS sequence"/>
</dbReference>
<dbReference type="InterPro" id="IPR000843">
    <property type="entry name" value="HTH_LacI"/>
</dbReference>
<sequence length="342" mass="38713">MTVTINDVAREAGVSITTVSRVINNNYPVKKETREKIEKAIKKLNYRPNIMARGLITKKTHIIGLIVSCITSFFICDIIEVIENELKKRGYSIFLGIMDGDAKEEEDLVHNLIARQVDGIIIIDPSRQCLESEFYKEISRNIPLIIVNAMEKIEGYNYICFNSGNGIKEAFKYLIDLGHKEILFAKGERSVSYEAKTQAYESIREQYNMEYKKELIVPGNGAGINGDLVNRTESEFKRFLEDNKKPTAILAANDLIAIGILNYCKKFNIKIPEELSIIGCDNTLISNITVPMISSIDQNVEELSKKASSYIIKLIETQNKSKVHITISSKLIIKESCNKPYK</sequence>
<evidence type="ECO:0000256" key="2">
    <source>
        <dbReference type="ARBA" id="ARBA00023125"/>
    </source>
</evidence>
<evidence type="ECO:0000313" key="5">
    <source>
        <dbReference type="EMBL" id="MDQ0478357.1"/>
    </source>
</evidence>
<dbReference type="CDD" id="cd01392">
    <property type="entry name" value="HTH_LacI"/>
    <property type="match status" value="1"/>
</dbReference>
<comment type="caution">
    <text evidence="5">The sequence shown here is derived from an EMBL/GenBank/DDBJ whole genome shotgun (WGS) entry which is preliminary data.</text>
</comment>
<feature type="domain" description="HTH lacI-type" evidence="4">
    <location>
        <begin position="3"/>
        <end position="57"/>
    </location>
</feature>
<reference evidence="5 6" key="1">
    <citation type="submission" date="2023-07" db="EMBL/GenBank/DDBJ databases">
        <title>Genomic Encyclopedia of Type Strains, Phase IV (KMG-IV): sequencing the most valuable type-strain genomes for metagenomic binning, comparative biology and taxonomic classification.</title>
        <authorList>
            <person name="Goeker M."/>
        </authorList>
    </citation>
    <scope>NUCLEOTIDE SEQUENCE [LARGE SCALE GENOMIC DNA]</scope>
    <source>
        <strain evidence="5 6">DSM 1400</strain>
    </source>
</reference>
<dbReference type="InterPro" id="IPR046335">
    <property type="entry name" value="LacI/GalR-like_sensor"/>
</dbReference>
<evidence type="ECO:0000259" key="4">
    <source>
        <dbReference type="PROSITE" id="PS50932"/>
    </source>
</evidence>
<dbReference type="SUPFAM" id="SSF47413">
    <property type="entry name" value="lambda repressor-like DNA-binding domains"/>
    <property type="match status" value="1"/>
</dbReference>
<evidence type="ECO:0000256" key="1">
    <source>
        <dbReference type="ARBA" id="ARBA00023015"/>
    </source>
</evidence>
<organism evidence="5 6">
    <name type="scientific">Hathewaya limosa</name>
    <name type="common">Clostridium limosum</name>
    <dbReference type="NCBI Taxonomy" id="1536"/>
    <lineage>
        <taxon>Bacteria</taxon>
        <taxon>Bacillati</taxon>
        <taxon>Bacillota</taxon>
        <taxon>Clostridia</taxon>
        <taxon>Eubacteriales</taxon>
        <taxon>Clostridiaceae</taxon>
        <taxon>Hathewaya</taxon>
    </lineage>
</organism>
<dbReference type="Pfam" id="PF00356">
    <property type="entry name" value="LacI"/>
    <property type="match status" value="1"/>
</dbReference>
<keyword evidence="6" id="KW-1185">Reference proteome</keyword>
<dbReference type="SMART" id="SM00354">
    <property type="entry name" value="HTH_LACI"/>
    <property type="match status" value="1"/>
</dbReference>
<name>A0ABU0JMQ5_HATLI</name>
<dbReference type="Pfam" id="PF13377">
    <property type="entry name" value="Peripla_BP_3"/>
    <property type="match status" value="1"/>
</dbReference>